<proteinExistence type="predicted"/>
<dbReference type="PANTHER" id="PTHR37829">
    <property type="entry name" value="PHAGE-LIKE ELEMENT PBSX PROTEIN XKDT"/>
    <property type="match status" value="1"/>
</dbReference>
<sequence length="495" mass="53785">MSVETPFDTKDFATLTADLLQSLRSGAGGRPPLTDDTEGSVVRTLAEAFARELAVCYQQLRKVYQYGFLDTAEDVALDNVVALLGIRRQKAGHIEGSVTFSRSQPAPEDIPVPPGTRVAGREVPVFETTQDAFLPKGQREVTVAVRSLEPGGETVKVGSLCLMPRPIWGVEGIANRVDLLPRQREETDAELRERARHALQKANLGTTAAIEQAVRALGIAQVIVREDEQRPGVVEVVLGDADISPDLLEQANAAVQEVRPAGVQVKVRATGRVFLQIAATLILGEDFPEERKNAIRKGIIQELQNYVGSLQIGERVRWAKVSAILNSPVDVSELCPLTAGFAVLLPFSGRPGELLDASASHLLRNGDIGIGANERAVLNVAALPLLLNLEPPTLDVWVDVSATLAQGQSRPDESSIRNSLQVLLDTIKPKQKGDPEPTLVTYEKLAEVLGQSLKQVNFRIVHSQDNLAVALNQANDSDILRPRERLLMGNIEWVN</sequence>
<name>A0A2W4QKS8_9GAMM</name>
<feature type="domain" description="Baseplate protein J-like barrel" evidence="1">
    <location>
        <begin position="98"/>
        <end position="175"/>
    </location>
</feature>
<gene>
    <name evidence="2" type="ORF">DM484_24045</name>
</gene>
<evidence type="ECO:0000313" key="3">
    <source>
        <dbReference type="Proteomes" id="UP000249396"/>
    </source>
</evidence>
<comment type="caution">
    <text evidence="2">The sequence shown here is derived from an EMBL/GenBank/DDBJ whole genome shotgun (WGS) entry which is preliminary data.</text>
</comment>
<evidence type="ECO:0000313" key="2">
    <source>
        <dbReference type="EMBL" id="PZN72751.1"/>
    </source>
</evidence>
<dbReference type="EMBL" id="QJPH01000475">
    <property type="protein sequence ID" value="PZN72751.1"/>
    <property type="molecule type" value="Genomic_DNA"/>
</dbReference>
<organism evidence="2 3">
    <name type="scientific">Candidatus Methylumidiphilus alinenensis</name>
    <dbReference type="NCBI Taxonomy" id="2202197"/>
    <lineage>
        <taxon>Bacteria</taxon>
        <taxon>Pseudomonadati</taxon>
        <taxon>Pseudomonadota</taxon>
        <taxon>Gammaproteobacteria</taxon>
        <taxon>Methylococcales</taxon>
        <taxon>Candidatus Methylumidiphilus</taxon>
    </lineage>
</organism>
<reference evidence="2 3" key="1">
    <citation type="journal article" date="2018" name="Aquat. Microb. Ecol.">
        <title>Gammaproteobacterial methanotrophs dominate.</title>
        <authorList>
            <person name="Rissanen A.J."/>
            <person name="Saarenheimo J."/>
            <person name="Tiirola M."/>
            <person name="Peura S."/>
            <person name="Aalto S.L."/>
            <person name="Karvinen A."/>
            <person name="Nykanen H."/>
        </authorList>
    </citation>
    <scope>NUCLEOTIDE SEQUENCE [LARGE SCALE GENOMIC DNA]</scope>
    <source>
        <strain evidence="2">AMbin10</strain>
    </source>
</reference>
<dbReference type="PANTHER" id="PTHR37829:SF3">
    <property type="entry name" value="PROTEIN JAYE-RELATED"/>
    <property type="match status" value="1"/>
</dbReference>
<evidence type="ECO:0000259" key="1">
    <source>
        <dbReference type="Pfam" id="PF04865"/>
    </source>
</evidence>
<dbReference type="AlphaFoldDB" id="A0A2W4QKS8"/>
<dbReference type="InterPro" id="IPR052399">
    <property type="entry name" value="Phage_Baseplate_Assmbl_Protein"/>
</dbReference>
<dbReference type="Proteomes" id="UP000249396">
    <property type="component" value="Unassembled WGS sequence"/>
</dbReference>
<dbReference type="Pfam" id="PF04865">
    <property type="entry name" value="Baseplate_J"/>
    <property type="match status" value="1"/>
</dbReference>
<dbReference type="InterPro" id="IPR006949">
    <property type="entry name" value="Barrel_Baseplate_J-like"/>
</dbReference>
<accession>A0A2W4QKS8</accession>
<protein>
    <recommendedName>
        <fullName evidence="1">Baseplate protein J-like barrel domain-containing protein</fullName>
    </recommendedName>
</protein>